<gene>
    <name evidence="1" type="ORF">R6Y95_08830</name>
</gene>
<evidence type="ECO:0000313" key="1">
    <source>
        <dbReference type="EMBL" id="WOX55563.1"/>
    </source>
</evidence>
<dbReference type="EMBL" id="CP137641">
    <property type="protein sequence ID" value="WOX55563.1"/>
    <property type="molecule type" value="Genomic_DNA"/>
</dbReference>
<accession>A0ABD8A7Q2</accession>
<evidence type="ECO:0000313" key="2">
    <source>
        <dbReference type="Proteomes" id="UP001626603"/>
    </source>
</evidence>
<reference evidence="1 2" key="1">
    <citation type="submission" date="2023-10" db="EMBL/GenBank/DDBJ databases">
        <title>The complete genome sequence of Methanoculleus palmolei DSM 4273.</title>
        <authorList>
            <person name="Lai S.-J."/>
            <person name="You Y.-T."/>
            <person name="Chen S.-C."/>
        </authorList>
    </citation>
    <scope>NUCLEOTIDE SEQUENCE [LARGE SCALE GENOMIC DNA]</scope>
    <source>
        <strain evidence="1 2">DSM 4273</strain>
    </source>
</reference>
<dbReference type="Proteomes" id="UP001626603">
    <property type="component" value="Chromosome"/>
</dbReference>
<protein>
    <submittedName>
        <fullName evidence="1">Uncharacterized protein</fullName>
    </submittedName>
</protein>
<proteinExistence type="predicted"/>
<name>A0ABD8A7Q2_9EURY</name>
<sequence>MNGVYVFTDRNVYHIGEVVELGIVNCGDEPVEFGSPRPWWIDKWVANASGCMPGKCTSGAWEPIADAGYTPAVICFLNPGENWTVQWNTTNWWDTAEASGSPVCPYDIRIHDDPLTPAIYRVRYEPNFTKEFEFV</sequence>
<keyword evidence="2" id="KW-1185">Reference proteome</keyword>
<organism evidence="1 2">
    <name type="scientific">Methanoculleus palmolei</name>
    <dbReference type="NCBI Taxonomy" id="72612"/>
    <lineage>
        <taxon>Archaea</taxon>
        <taxon>Methanobacteriati</taxon>
        <taxon>Methanobacteriota</taxon>
        <taxon>Stenosarchaea group</taxon>
        <taxon>Methanomicrobia</taxon>
        <taxon>Methanomicrobiales</taxon>
        <taxon>Methanomicrobiaceae</taxon>
        <taxon>Methanoculleus</taxon>
    </lineage>
</organism>
<dbReference type="AlphaFoldDB" id="A0ABD8A7Q2"/>